<reference evidence="1 2" key="1">
    <citation type="submission" date="2014-04" db="EMBL/GenBank/DDBJ databases">
        <authorList>
            <consortium name="DOE Joint Genome Institute"/>
            <person name="Kuo A."/>
            <person name="Kohler A."/>
            <person name="Nagy L.G."/>
            <person name="Floudas D."/>
            <person name="Copeland A."/>
            <person name="Barry K.W."/>
            <person name="Cichocki N."/>
            <person name="Veneault-Fourrey C."/>
            <person name="LaButti K."/>
            <person name="Lindquist E.A."/>
            <person name="Lipzen A."/>
            <person name="Lundell T."/>
            <person name="Morin E."/>
            <person name="Murat C."/>
            <person name="Sun H."/>
            <person name="Tunlid A."/>
            <person name="Henrissat B."/>
            <person name="Grigoriev I.V."/>
            <person name="Hibbett D.S."/>
            <person name="Martin F."/>
            <person name="Nordberg H.P."/>
            <person name="Cantor M.N."/>
            <person name="Hua S.X."/>
        </authorList>
    </citation>
    <scope>NUCLEOTIDE SEQUENCE [LARGE SCALE GENOMIC DNA]</scope>
    <source>
        <strain evidence="1 2">LaAM-08-1</strain>
    </source>
</reference>
<dbReference type="HOGENOM" id="CLU_2250566_0_0_1"/>
<evidence type="ECO:0000313" key="1">
    <source>
        <dbReference type="EMBL" id="KIJ96184.1"/>
    </source>
</evidence>
<gene>
    <name evidence="1" type="ORF">K443DRAFT_293880</name>
</gene>
<reference evidence="2" key="2">
    <citation type="submission" date="2015-01" db="EMBL/GenBank/DDBJ databases">
        <title>Evolutionary Origins and Diversification of the Mycorrhizal Mutualists.</title>
        <authorList>
            <consortium name="DOE Joint Genome Institute"/>
            <consortium name="Mycorrhizal Genomics Consortium"/>
            <person name="Kohler A."/>
            <person name="Kuo A."/>
            <person name="Nagy L.G."/>
            <person name="Floudas D."/>
            <person name="Copeland A."/>
            <person name="Barry K.W."/>
            <person name="Cichocki N."/>
            <person name="Veneault-Fourrey C."/>
            <person name="LaButti K."/>
            <person name="Lindquist E.A."/>
            <person name="Lipzen A."/>
            <person name="Lundell T."/>
            <person name="Morin E."/>
            <person name="Murat C."/>
            <person name="Riley R."/>
            <person name="Ohm R."/>
            <person name="Sun H."/>
            <person name="Tunlid A."/>
            <person name="Henrissat B."/>
            <person name="Grigoriev I.V."/>
            <person name="Hibbett D.S."/>
            <person name="Martin F."/>
        </authorList>
    </citation>
    <scope>NUCLEOTIDE SEQUENCE [LARGE SCALE GENOMIC DNA]</scope>
    <source>
        <strain evidence="2">LaAM-08-1</strain>
    </source>
</reference>
<evidence type="ECO:0000313" key="2">
    <source>
        <dbReference type="Proteomes" id="UP000054477"/>
    </source>
</evidence>
<keyword evidence="2" id="KW-1185">Reference proteome</keyword>
<sequence>MLRPCACEACRVSKSINVLSVLIITARIFGKPGIFRLVISHFRSLDFHIYVHRAPPANIGIMEELPSQWKSTLPSSRFLSPVHVFAVSRLNFDTDVGIGWSESC</sequence>
<proteinExistence type="predicted"/>
<protein>
    <submittedName>
        <fullName evidence="1">Uncharacterized protein</fullName>
    </submittedName>
</protein>
<dbReference type="Proteomes" id="UP000054477">
    <property type="component" value="Unassembled WGS sequence"/>
</dbReference>
<accession>A0A0C9WKC1</accession>
<dbReference type="EMBL" id="KN838730">
    <property type="protein sequence ID" value="KIJ96184.1"/>
    <property type="molecule type" value="Genomic_DNA"/>
</dbReference>
<dbReference type="AlphaFoldDB" id="A0A0C9WKC1"/>
<organism evidence="1 2">
    <name type="scientific">Laccaria amethystina LaAM-08-1</name>
    <dbReference type="NCBI Taxonomy" id="1095629"/>
    <lineage>
        <taxon>Eukaryota</taxon>
        <taxon>Fungi</taxon>
        <taxon>Dikarya</taxon>
        <taxon>Basidiomycota</taxon>
        <taxon>Agaricomycotina</taxon>
        <taxon>Agaricomycetes</taxon>
        <taxon>Agaricomycetidae</taxon>
        <taxon>Agaricales</taxon>
        <taxon>Agaricineae</taxon>
        <taxon>Hydnangiaceae</taxon>
        <taxon>Laccaria</taxon>
    </lineage>
</organism>
<name>A0A0C9WKC1_9AGAR</name>